<reference evidence="10 11" key="1">
    <citation type="journal article" date="2015" name="Sci. Rep.">
        <title>Genome of the facultative scuticociliatosis pathogen Pseudocohnilembus persalinus provides insight into its virulence through horizontal gene transfer.</title>
        <authorList>
            <person name="Xiong J."/>
            <person name="Wang G."/>
            <person name="Cheng J."/>
            <person name="Tian M."/>
            <person name="Pan X."/>
            <person name="Warren A."/>
            <person name="Jiang C."/>
            <person name="Yuan D."/>
            <person name="Miao W."/>
        </authorList>
    </citation>
    <scope>NUCLEOTIDE SEQUENCE [LARGE SCALE GENOMIC DNA]</scope>
    <source>
        <strain evidence="10">36N120E</strain>
    </source>
</reference>
<dbReference type="OrthoDB" id="10249382at2759"/>
<evidence type="ECO:0000256" key="1">
    <source>
        <dbReference type="ARBA" id="ARBA00004079"/>
    </source>
</evidence>
<evidence type="ECO:0000313" key="10">
    <source>
        <dbReference type="EMBL" id="KRX10193.1"/>
    </source>
</evidence>
<dbReference type="GO" id="GO:0005874">
    <property type="term" value="C:microtubule"/>
    <property type="evidence" value="ECO:0007669"/>
    <property type="project" value="UniProtKB-KW"/>
</dbReference>
<comment type="function">
    <text evidence="1">Tubulin is the major constituent of microtubules. The gamma chain is found at microtubule organizing centers (MTOC) such as the spindle poles or the centrosome, suggesting that it is involved in the minus-end nucleation of microtubule assembly.</text>
</comment>
<dbReference type="PANTHER" id="PTHR11588">
    <property type="entry name" value="TUBULIN"/>
    <property type="match status" value="1"/>
</dbReference>
<dbReference type="SUPFAM" id="SSF55307">
    <property type="entry name" value="Tubulin C-terminal domain-like"/>
    <property type="match status" value="1"/>
</dbReference>
<keyword evidence="8" id="KW-0206">Cytoskeleton</keyword>
<keyword evidence="5" id="KW-0493">Microtubule</keyword>
<evidence type="ECO:0000256" key="2">
    <source>
        <dbReference type="ARBA" id="ARBA00004300"/>
    </source>
</evidence>
<protein>
    <submittedName>
        <fullName evidence="10">Tubulin/FtsZ, C-terminal</fullName>
    </submittedName>
</protein>
<dbReference type="EMBL" id="LDAU01000038">
    <property type="protein sequence ID" value="KRX10193.1"/>
    <property type="molecule type" value="Genomic_DNA"/>
</dbReference>
<proteinExistence type="inferred from homology"/>
<keyword evidence="11" id="KW-1185">Reference proteome</keyword>
<dbReference type="Pfam" id="PF03953">
    <property type="entry name" value="Tubulin_C"/>
    <property type="match status" value="1"/>
</dbReference>
<dbReference type="FunFam" id="1.10.287.600:FF:000004">
    <property type="entry name" value="Tubulin gamma chain"/>
    <property type="match status" value="1"/>
</dbReference>
<keyword evidence="4" id="KW-0963">Cytoplasm</keyword>
<dbReference type="InterPro" id="IPR018316">
    <property type="entry name" value="Tubulin/FtsZ_2-layer-sand-dom"/>
</dbReference>
<dbReference type="Gene3D" id="1.10.287.600">
    <property type="entry name" value="Helix hairpin bin"/>
    <property type="match status" value="1"/>
</dbReference>
<comment type="caution">
    <text evidence="10">The sequence shown here is derived from an EMBL/GenBank/DDBJ whole genome shotgun (WGS) entry which is preliminary data.</text>
</comment>
<comment type="subcellular location">
    <subcellularLocation>
        <location evidence="2">Cytoplasm</location>
        <location evidence="2">Cytoskeleton</location>
        <location evidence="2">Microtubule organizing center</location>
        <location evidence="2">Centrosome</location>
    </subcellularLocation>
</comment>
<dbReference type="Gene3D" id="3.30.1330.20">
    <property type="entry name" value="Tubulin/FtsZ, C-terminal domain"/>
    <property type="match status" value="1"/>
</dbReference>
<dbReference type="GO" id="GO:0007020">
    <property type="term" value="P:microtubule nucleation"/>
    <property type="evidence" value="ECO:0007669"/>
    <property type="project" value="InterPro"/>
</dbReference>
<evidence type="ECO:0000256" key="8">
    <source>
        <dbReference type="ARBA" id="ARBA00023212"/>
    </source>
</evidence>
<organism evidence="10 11">
    <name type="scientific">Pseudocohnilembus persalinus</name>
    <name type="common">Ciliate</name>
    <dbReference type="NCBI Taxonomy" id="266149"/>
    <lineage>
        <taxon>Eukaryota</taxon>
        <taxon>Sar</taxon>
        <taxon>Alveolata</taxon>
        <taxon>Ciliophora</taxon>
        <taxon>Intramacronucleata</taxon>
        <taxon>Oligohymenophorea</taxon>
        <taxon>Scuticociliatia</taxon>
        <taxon>Philasterida</taxon>
        <taxon>Pseudocohnilembidae</taxon>
        <taxon>Pseudocohnilembus</taxon>
    </lineage>
</organism>
<evidence type="ECO:0000313" key="11">
    <source>
        <dbReference type="Proteomes" id="UP000054937"/>
    </source>
</evidence>
<evidence type="ECO:0000256" key="7">
    <source>
        <dbReference type="ARBA" id="ARBA00023134"/>
    </source>
</evidence>
<dbReference type="InterPro" id="IPR037103">
    <property type="entry name" value="Tubulin/FtsZ-like_C"/>
</dbReference>
<dbReference type="InParanoid" id="A0A0V0R6R8"/>
<dbReference type="PRINTS" id="PR01164">
    <property type="entry name" value="GAMMATUBULIN"/>
</dbReference>
<dbReference type="SMART" id="SM00865">
    <property type="entry name" value="Tubulin_C"/>
    <property type="match status" value="1"/>
</dbReference>
<keyword evidence="7" id="KW-0342">GTP-binding</keyword>
<dbReference type="GO" id="GO:0000930">
    <property type="term" value="C:gamma-tubulin complex"/>
    <property type="evidence" value="ECO:0007669"/>
    <property type="project" value="InterPro"/>
</dbReference>
<dbReference type="InterPro" id="IPR000217">
    <property type="entry name" value="Tubulin"/>
</dbReference>
<dbReference type="Proteomes" id="UP000054937">
    <property type="component" value="Unassembled WGS sequence"/>
</dbReference>
<comment type="similarity">
    <text evidence="3">Belongs to the tubulin family.</text>
</comment>
<dbReference type="FunFam" id="3.30.1330.20:FF:000003">
    <property type="entry name" value="Tubulin gamma chain"/>
    <property type="match status" value="1"/>
</dbReference>
<evidence type="ECO:0000256" key="5">
    <source>
        <dbReference type="ARBA" id="ARBA00022701"/>
    </source>
</evidence>
<dbReference type="InterPro" id="IPR002454">
    <property type="entry name" value="Gamma_tubulin"/>
</dbReference>
<dbReference type="GO" id="GO:0005525">
    <property type="term" value="F:GTP binding"/>
    <property type="evidence" value="ECO:0007669"/>
    <property type="project" value="UniProtKB-KW"/>
</dbReference>
<dbReference type="InterPro" id="IPR008280">
    <property type="entry name" value="Tub_FtsZ_C"/>
</dbReference>
<dbReference type="AlphaFoldDB" id="A0A0V0R6R8"/>
<evidence type="ECO:0000256" key="6">
    <source>
        <dbReference type="ARBA" id="ARBA00022741"/>
    </source>
</evidence>
<evidence type="ECO:0000256" key="4">
    <source>
        <dbReference type="ARBA" id="ARBA00022490"/>
    </source>
</evidence>
<accession>A0A0V0R6R8</accession>
<dbReference type="GO" id="GO:0005813">
    <property type="term" value="C:centrosome"/>
    <property type="evidence" value="ECO:0007669"/>
    <property type="project" value="UniProtKB-SubCell"/>
</dbReference>
<evidence type="ECO:0000256" key="3">
    <source>
        <dbReference type="ARBA" id="ARBA00009636"/>
    </source>
</evidence>
<feature type="domain" description="Tubulin/FtsZ 2-layer sandwich" evidence="9">
    <location>
        <begin position="15"/>
        <end position="142"/>
    </location>
</feature>
<keyword evidence="6" id="KW-0547">Nucleotide-binding</keyword>
<gene>
    <name evidence="10" type="ORF">PPERSA_08651</name>
</gene>
<evidence type="ECO:0000259" key="9">
    <source>
        <dbReference type="SMART" id="SM00865"/>
    </source>
</evidence>
<dbReference type="GO" id="GO:0031122">
    <property type="term" value="P:cytoplasmic microtubule organization"/>
    <property type="evidence" value="ECO:0007669"/>
    <property type="project" value="InterPro"/>
</dbReference>
<dbReference type="InterPro" id="IPR023123">
    <property type="entry name" value="Tubulin_C"/>
</dbReference>
<sequence length="205" mass="23981">MMEFMNFRQFVQELVILILIFKLSYTPLSIDNKVQTVRKTTVLDVMRRLLQTKNIMVSTSTRKGAYISILNLIQGDVDASQIHKSLQRIRERKLANFIEWGPASIQVALSKKSPLLDTSHKISGLMLANHTSIHQLFDRFAQDYDKLFQKKAYIQNYSKFDIFQESLSEFVDSREIIQSLVEEYQAAERPDYLDWGFQNTDEEMN</sequence>
<name>A0A0V0R6R8_PSEPJ</name>
<dbReference type="OMA" id="DWIPHNI"/>